<organism evidence="1 2">
    <name type="scientific">Candidatus Thiodictyon syntrophicum</name>
    <dbReference type="NCBI Taxonomy" id="1166950"/>
    <lineage>
        <taxon>Bacteria</taxon>
        <taxon>Pseudomonadati</taxon>
        <taxon>Pseudomonadota</taxon>
        <taxon>Gammaproteobacteria</taxon>
        <taxon>Chromatiales</taxon>
        <taxon>Chromatiaceae</taxon>
        <taxon>Thiodictyon</taxon>
    </lineage>
</organism>
<dbReference type="NCBIfam" id="TIGR02574">
    <property type="entry name" value="stabl_TIGR02574"/>
    <property type="match status" value="1"/>
</dbReference>
<evidence type="ECO:0008006" key="3">
    <source>
        <dbReference type="Google" id="ProtNLM"/>
    </source>
</evidence>
<dbReference type="Proteomes" id="UP000232638">
    <property type="component" value="Chromosome"/>
</dbReference>
<dbReference type="Pfam" id="PF09720">
    <property type="entry name" value="Unstab_antitox"/>
    <property type="match status" value="1"/>
</dbReference>
<gene>
    <name evidence="1" type="ORF">THSYN_16775</name>
</gene>
<dbReference type="KEGG" id="tsy:THSYN_16775"/>
<dbReference type="OrthoDB" id="8549727at2"/>
<dbReference type="InterPro" id="IPR013406">
    <property type="entry name" value="CHP02574_addiction_mod"/>
</dbReference>
<dbReference type="EMBL" id="CP020370">
    <property type="protein sequence ID" value="AUB82433.1"/>
    <property type="molecule type" value="Genomic_DNA"/>
</dbReference>
<sequence length="85" mass="9203">MQNSTSLLLRQVISLPPQERAALVEGIIASLDRPDPSLDALWLKEAQDRLAAYDAGELEAIDADEVFAELGGSTSEPLRRAIRSA</sequence>
<reference evidence="1 2" key="1">
    <citation type="submission" date="2017-03" db="EMBL/GenBank/DDBJ databases">
        <title>Complete genome sequence of Candidatus 'Thiodictyon syntrophicum' sp. nov. strain Cad16T, a photolithoautotroph purple sulfur bacterium isolated from an alpine meromictic lake.</title>
        <authorList>
            <person name="Luedin S.M."/>
            <person name="Pothier J.F."/>
            <person name="Danza F."/>
            <person name="Storelli N."/>
            <person name="Wittwer M."/>
            <person name="Tonolla M."/>
        </authorList>
    </citation>
    <scope>NUCLEOTIDE SEQUENCE [LARGE SCALE GENOMIC DNA]</scope>
    <source>
        <strain evidence="1 2">Cad16T</strain>
    </source>
</reference>
<dbReference type="RefSeq" id="WP_100920164.1">
    <property type="nucleotide sequence ID" value="NZ_CP020370.1"/>
</dbReference>
<proteinExistence type="predicted"/>
<evidence type="ECO:0000313" key="1">
    <source>
        <dbReference type="EMBL" id="AUB82433.1"/>
    </source>
</evidence>
<accession>A0A2K8UA19</accession>
<evidence type="ECO:0000313" key="2">
    <source>
        <dbReference type="Proteomes" id="UP000232638"/>
    </source>
</evidence>
<protein>
    <recommendedName>
        <fullName evidence="3">Addiction module protein</fullName>
    </recommendedName>
</protein>
<dbReference type="AlphaFoldDB" id="A0A2K8UA19"/>
<keyword evidence="2" id="KW-1185">Reference proteome</keyword>
<name>A0A2K8UA19_9GAMM</name>